<dbReference type="EMBL" id="RQTK01001062">
    <property type="protein sequence ID" value="RUS72473.1"/>
    <property type="molecule type" value="Genomic_DNA"/>
</dbReference>
<gene>
    <name evidence="2" type="ORF">EGW08_019755</name>
</gene>
<dbReference type="GO" id="GO:0008494">
    <property type="term" value="F:translation activator activity"/>
    <property type="evidence" value="ECO:0007669"/>
    <property type="project" value="TreeGrafter"/>
</dbReference>
<proteinExistence type="predicted"/>
<sequence>LSHSLSLSLTLSLSLFVWQVFKPLVGPVFDCFNLILGPEQEDGEDTAPEFEVNEDACENMSIQLQSIGRLLQEHGEERLTSLMDRIRTCIINSRSPARVRCCLLEVVEAFARGWDSASSHTTQFYCDTAVGIISGLIL</sequence>
<feature type="signal peptide" evidence="1">
    <location>
        <begin position="1"/>
        <end position="19"/>
    </location>
</feature>
<protein>
    <recommendedName>
        <fullName evidence="4">MIF4G domain-containing protein</fullName>
    </recommendedName>
</protein>
<feature type="non-terminal residue" evidence="2">
    <location>
        <position position="1"/>
    </location>
</feature>
<organism evidence="2 3">
    <name type="scientific">Elysia chlorotica</name>
    <name type="common">Eastern emerald elysia</name>
    <name type="synonym">Sea slug</name>
    <dbReference type="NCBI Taxonomy" id="188477"/>
    <lineage>
        <taxon>Eukaryota</taxon>
        <taxon>Metazoa</taxon>
        <taxon>Spiralia</taxon>
        <taxon>Lophotrochozoa</taxon>
        <taxon>Mollusca</taxon>
        <taxon>Gastropoda</taxon>
        <taxon>Heterobranchia</taxon>
        <taxon>Euthyneura</taxon>
        <taxon>Panpulmonata</taxon>
        <taxon>Sacoglossa</taxon>
        <taxon>Placobranchoidea</taxon>
        <taxon>Plakobranchidae</taxon>
        <taxon>Elysia</taxon>
    </lineage>
</organism>
<dbReference type="AlphaFoldDB" id="A0A3S0ZDH1"/>
<feature type="chain" id="PRO_5018709327" description="MIF4G domain-containing protein" evidence="1">
    <location>
        <begin position="20"/>
        <end position="138"/>
    </location>
</feature>
<keyword evidence="3" id="KW-1185">Reference proteome</keyword>
<dbReference type="Proteomes" id="UP000271974">
    <property type="component" value="Unassembled WGS sequence"/>
</dbReference>
<dbReference type="STRING" id="188477.A0A3S0ZDH1"/>
<dbReference type="OrthoDB" id="6484979at2759"/>
<dbReference type="InterPro" id="IPR051367">
    <property type="entry name" value="mRNA_TranslReg/HistoneTransl"/>
</dbReference>
<dbReference type="GO" id="GO:0006446">
    <property type="term" value="P:regulation of translational initiation"/>
    <property type="evidence" value="ECO:0007669"/>
    <property type="project" value="TreeGrafter"/>
</dbReference>
<accession>A0A3S0ZDH1</accession>
<reference evidence="2 3" key="1">
    <citation type="submission" date="2019-01" db="EMBL/GenBank/DDBJ databases">
        <title>A draft genome assembly of the solar-powered sea slug Elysia chlorotica.</title>
        <authorList>
            <person name="Cai H."/>
            <person name="Li Q."/>
            <person name="Fang X."/>
            <person name="Li J."/>
            <person name="Curtis N.E."/>
            <person name="Altenburger A."/>
            <person name="Shibata T."/>
            <person name="Feng M."/>
            <person name="Maeda T."/>
            <person name="Schwartz J.A."/>
            <person name="Shigenobu S."/>
            <person name="Lundholm N."/>
            <person name="Nishiyama T."/>
            <person name="Yang H."/>
            <person name="Hasebe M."/>
            <person name="Li S."/>
            <person name="Pierce S.K."/>
            <person name="Wang J."/>
        </authorList>
    </citation>
    <scope>NUCLEOTIDE SEQUENCE [LARGE SCALE GENOMIC DNA]</scope>
    <source>
        <strain evidence="2">EC2010</strain>
        <tissue evidence="2">Whole organism of an adult</tissue>
    </source>
</reference>
<comment type="caution">
    <text evidence="2">The sequence shown here is derived from an EMBL/GenBank/DDBJ whole genome shotgun (WGS) entry which is preliminary data.</text>
</comment>
<dbReference type="InterPro" id="IPR016024">
    <property type="entry name" value="ARM-type_fold"/>
</dbReference>
<keyword evidence="1" id="KW-0732">Signal</keyword>
<name>A0A3S0ZDH1_ELYCH</name>
<evidence type="ECO:0000256" key="1">
    <source>
        <dbReference type="SAM" id="SignalP"/>
    </source>
</evidence>
<dbReference type="Gene3D" id="1.25.40.180">
    <property type="match status" value="1"/>
</dbReference>
<evidence type="ECO:0000313" key="2">
    <source>
        <dbReference type="EMBL" id="RUS72473.1"/>
    </source>
</evidence>
<dbReference type="GO" id="GO:0005829">
    <property type="term" value="C:cytosol"/>
    <property type="evidence" value="ECO:0007669"/>
    <property type="project" value="TreeGrafter"/>
</dbReference>
<dbReference type="PANTHER" id="PTHR23254">
    <property type="entry name" value="EIF4G DOMAIN PROTEIN"/>
    <property type="match status" value="1"/>
</dbReference>
<evidence type="ECO:0000313" key="3">
    <source>
        <dbReference type="Proteomes" id="UP000271974"/>
    </source>
</evidence>
<dbReference type="SUPFAM" id="SSF48371">
    <property type="entry name" value="ARM repeat"/>
    <property type="match status" value="1"/>
</dbReference>
<evidence type="ECO:0008006" key="4">
    <source>
        <dbReference type="Google" id="ProtNLM"/>
    </source>
</evidence>
<dbReference type="PANTHER" id="PTHR23254:SF16">
    <property type="entry name" value="CBP80_20-DEPENDENT TRANSLATION INITIATION FACTOR"/>
    <property type="match status" value="1"/>
</dbReference>